<sequence length="111" mass="11972">MVSEKNTCVTAAYHTFASRMRSHCGLMKYSIPSAAPSSVQARMSSTSITTYGKMARNSAEETAVAVEFSAMFVISRESMQVAFQASLHSLHGNGSPNDAIRYRIVTAISDA</sequence>
<dbReference type="EnsemblMetazoa" id="ACOM027683-RA">
    <property type="protein sequence ID" value="ACOM027683-PA.1"/>
    <property type="gene ID" value="ACOM027683"/>
</dbReference>
<name>A0A8W7P8H5_ANOCL</name>
<reference evidence="1" key="1">
    <citation type="submission" date="2022-08" db="UniProtKB">
        <authorList>
            <consortium name="EnsemblMetazoa"/>
        </authorList>
    </citation>
    <scope>IDENTIFICATION</scope>
</reference>
<accession>A0A8W7P8H5</accession>
<organism evidence="1">
    <name type="scientific">Anopheles coluzzii</name>
    <name type="common">African malaria mosquito</name>
    <dbReference type="NCBI Taxonomy" id="1518534"/>
    <lineage>
        <taxon>Eukaryota</taxon>
        <taxon>Metazoa</taxon>
        <taxon>Ecdysozoa</taxon>
        <taxon>Arthropoda</taxon>
        <taxon>Hexapoda</taxon>
        <taxon>Insecta</taxon>
        <taxon>Pterygota</taxon>
        <taxon>Neoptera</taxon>
        <taxon>Endopterygota</taxon>
        <taxon>Diptera</taxon>
        <taxon>Nematocera</taxon>
        <taxon>Culicoidea</taxon>
        <taxon>Culicidae</taxon>
        <taxon>Anophelinae</taxon>
        <taxon>Anopheles</taxon>
    </lineage>
</organism>
<protein>
    <submittedName>
        <fullName evidence="1">Uncharacterized protein</fullName>
    </submittedName>
</protein>
<evidence type="ECO:0000313" key="1">
    <source>
        <dbReference type="EnsemblMetazoa" id="ACOM027683-PA.1"/>
    </source>
</evidence>
<dbReference type="Proteomes" id="UP000075882">
    <property type="component" value="Unassembled WGS sequence"/>
</dbReference>
<proteinExistence type="predicted"/>
<dbReference type="AlphaFoldDB" id="A0A8W7P8H5"/>